<evidence type="ECO:0000256" key="1">
    <source>
        <dbReference type="SAM" id="MobiDB-lite"/>
    </source>
</evidence>
<dbReference type="EMBL" id="JAVLET010000001">
    <property type="protein sequence ID" value="KAL0475430.1"/>
    <property type="molecule type" value="Genomic_DNA"/>
</dbReference>
<keyword evidence="3" id="KW-1185">Reference proteome</keyword>
<feature type="compositionally biased region" description="Basic and acidic residues" evidence="1">
    <location>
        <begin position="54"/>
        <end position="66"/>
    </location>
</feature>
<reference evidence="2 3" key="1">
    <citation type="submission" date="2023-09" db="EMBL/GenBank/DDBJ databases">
        <title>Multi-omics analysis of a traditional fermented food reveals byproduct-associated fungal strains for waste-to-food upcycling.</title>
        <authorList>
            <consortium name="Lawrence Berkeley National Laboratory"/>
            <person name="Rekdal V.M."/>
            <person name="Villalobos-Escobedo J.M."/>
            <person name="Rodriguez-Valeron N."/>
            <person name="Garcia M.O."/>
            <person name="Vasquez D.P."/>
            <person name="Damayanti I."/>
            <person name="Sorensen P.M."/>
            <person name="Baidoo E.E."/>
            <person name="De Carvalho A.C."/>
            <person name="Riley R."/>
            <person name="Lipzen A."/>
            <person name="He G."/>
            <person name="Yan M."/>
            <person name="Haridas S."/>
            <person name="Daum C."/>
            <person name="Yoshinaga Y."/>
            <person name="Ng V."/>
            <person name="Grigoriev I.V."/>
            <person name="Munk R."/>
            <person name="Nuraida L."/>
            <person name="Wijaya C.H."/>
            <person name="Morales P.-C."/>
            <person name="Keasling J.D."/>
        </authorList>
    </citation>
    <scope>NUCLEOTIDE SEQUENCE [LARGE SCALE GENOMIC DNA]</scope>
    <source>
        <strain evidence="2 3">FGSC 2613</strain>
    </source>
</reference>
<sequence length="84" mass="9629">MFMDDADDGSRTDHNVVYTEYLRMYSKTPEVDSRYNIPTSVTGTEQTPILVPRRNAEREPGLRARSDAQSGRRLGVDNYRMIST</sequence>
<evidence type="ECO:0000313" key="2">
    <source>
        <dbReference type="EMBL" id="KAL0475430.1"/>
    </source>
</evidence>
<accession>A0ABR3DRY5</accession>
<organism evidence="2 3">
    <name type="scientific">Neurospora intermedia</name>
    <dbReference type="NCBI Taxonomy" id="5142"/>
    <lineage>
        <taxon>Eukaryota</taxon>
        <taxon>Fungi</taxon>
        <taxon>Dikarya</taxon>
        <taxon>Ascomycota</taxon>
        <taxon>Pezizomycotina</taxon>
        <taxon>Sordariomycetes</taxon>
        <taxon>Sordariomycetidae</taxon>
        <taxon>Sordariales</taxon>
        <taxon>Sordariaceae</taxon>
        <taxon>Neurospora</taxon>
    </lineage>
</organism>
<gene>
    <name evidence="2" type="ORF">QR685DRAFT_594005</name>
</gene>
<protein>
    <submittedName>
        <fullName evidence="2">Uncharacterized protein</fullName>
    </submittedName>
</protein>
<comment type="caution">
    <text evidence="2">The sequence shown here is derived from an EMBL/GenBank/DDBJ whole genome shotgun (WGS) entry which is preliminary data.</text>
</comment>
<feature type="region of interest" description="Disordered" evidence="1">
    <location>
        <begin position="53"/>
        <end position="84"/>
    </location>
</feature>
<name>A0ABR3DRY5_NEUIN</name>
<dbReference type="Proteomes" id="UP001451303">
    <property type="component" value="Unassembled WGS sequence"/>
</dbReference>
<proteinExistence type="predicted"/>
<evidence type="ECO:0000313" key="3">
    <source>
        <dbReference type="Proteomes" id="UP001451303"/>
    </source>
</evidence>